<evidence type="ECO:0000256" key="14">
    <source>
        <dbReference type="ARBA" id="ARBA00049174"/>
    </source>
</evidence>
<comment type="catalytic activity">
    <reaction evidence="13">
        <text>a 2'-deoxyribonucleoside 5'-triphosphate + H2O = a 2'-deoxyribonucleoside + triphosphate + H(+)</text>
        <dbReference type="Rhea" id="RHEA:46148"/>
        <dbReference type="ChEBI" id="CHEBI:15377"/>
        <dbReference type="ChEBI" id="CHEBI:15378"/>
        <dbReference type="ChEBI" id="CHEBI:18036"/>
        <dbReference type="ChEBI" id="CHEBI:18274"/>
        <dbReference type="ChEBI" id="CHEBI:61560"/>
    </reaction>
    <physiologicalReaction direction="left-to-right" evidence="13">
        <dbReference type="Rhea" id="RHEA:46149"/>
    </physiologicalReaction>
</comment>
<dbReference type="InterPro" id="IPR001660">
    <property type="entry name" value="SAM"/>
</dbReference>
<protein>
    <recommendedName>
        <fullName evidence="3">Deoxynucleoside triphosphate triphosphohydrolase SAMHD1</fullName>
    </recommendedName>
</protein>
<dbReference type="InterPro" id="IPR050135">
    <property type="entry name" value="dGTPase-like"/>
</dbReference>
<dbReference type="GO" id="GO:0006281">
    <property type="term" value="P:DNA repair"/>
    <property type="evidence" value="ECO:0007669"/>
    <property type="project" value="UniProtKB-KW"/>
</dbReference>
<keyword evidence="5" id="KW-0021">Allosteric enzyme</keyword>
<dbReference type="CDD" id="cd09487">
    <property type="entry name" value="SAM_superfamily"/>
    <property type="match status" value="1"/>
</dbReference>
<comment type="similarity">
    <text evidence="2">Belongs to the SAMHD1 family.</text>
</comment>
<dbReference type="PANTHER" id="PTHR11373:SF4">
    <property type="entry name" value="DEOXYNUCLEOSIDE TRIPHOSPHATE TRIPHOSPHOHYDROLASE SAMHD1"/>
    <property type="match status" value="1"/>
</dbReference>
<dbReference type="Pfam" id="PF01966">
    <property type="entry name" value="HD"/>
    <property type="match status" value="1"/>
</dbReference>
<dbReference type="InterPro" id="IPR013761">
    <property type="entry name" value="SAM/pointed_sf"/>
</dbReference>
<dbReference type="Proteomes" id="UP000507470">
    <property type="component" value="Unassembled WGS sequence"/>
</dbReference>
<dbReference type="GO" id="GO:0045088">
    <property type="term" value="P:regulation of innate immune response"/>
    <property type="evidence" value="ECO:0007669"/>
    <property type="project" value="TreeGrafter"/>
</dbReference>
<evidence type="ECO:0000256" key="3">
    <source>
        <dbReference type="ARBA" id="ARBA00020285"/>
    </source>
</evidence>
<comment type="catalytic activity">
    <reaction evidence="14">
        <text>dGTP + H2O = 2'-deoxyguanosine + triphosphate + H(+)</text>
        <dbReference type="Rhea" id="RHEA:15193"/>
        <dbReference type="ChEBI" id="CHEBI:15377"/>
        <dbReference type="ChEBI" id="CHEBI:15378"/>
        <dbReference type="ChEBI" id="CHEBI:17172"/>
        <dbReference type="ChEBI" id="CHEBI:18036"/>
        <dbReference type="ChEBI" id="CHEBI:61429"/>
    </reaction>
    <physiologicalReaction direction="left-to-right" evidence="14">
        <dbReference type="Rhea" id="RHEA:15194"/>
    </physiologicalReaction>
</comment>
<dbReference type="Pfam" id="PF00536">
    <property type="entry name" value="SAM_1"/>
    <property type="match status" value="1"/>
</dbReference>
<keyword evidence="6" id="KW-0235">DNA replication</keyword>
<evidence type="ECO:0000256" key="9">
    <source>
        <dbReference type="ARBA" id="ARBA00023134"/>
    </source>
</evidence>
<evidence type="ECO:0000256" key="13">
    <source>
        <dbReference type="ARBA" id="ARBA00048183"/>
    </source>
</evidence>
<comment type="catalytic activity">
    <reaction evidence="15">
        <text>dTTP + H2O = thymidine + triphosphate + H(+)</text>
        <dbReference type="Rhea" id="RHEA:80079"/>
        <dbReference type="ChEBI" id="CHEBI:15377"/>
        <dbReference type="ChEBI" id="CHEBI:15378"/>
        <dbReference type="ChEBI" id="CHEBI:17748"/>
        <dbReference type="ChEBI" id="CHEBI:18036"/>
        <dbReference type="ChEBI" id="CHEBI:37568"/>
    </reaction>
    <physiologicalReaction direction="left-to-right" evidence="15">
        <dbReference type="Rhea" id="RHEA:80080"/>
    </physiologicalReaction>
</comment>
<organism evidence="17 18">
    <name type="scientific">Mytilus coruscus</name>
    <name type="common">Sea mussel</name>
    <dbReference type="NCBI Taxonomy" id="42192"/>
    <lineage>
        <taxon>Eukaryota</taxon>
        <taxon>Metazoa</taxon>
        <taxon>Spiralia</taxon>
        <taxon>Lophotrochozoa</taxon>
        <taxon>Mollusca</taxon>
        <taxon>Bivalvia</taxon>
        <taxon>Autobranchia</taxon>
        <taxon>Pteriomorphia</taxon>
        <taxon>Mytilida</taxon>
        <taxon>Mytiloidea</taxon>
        <taxon>Mytilidae</taxon>
        <taxon>Mytilinae</taxon>
        <taxon>Mytilus</taxon>
    </lineage>
</organism>
<evidence type="ECO:0000313" key="17">
    <source>
        <dbReference type="EMBL" id="CAC5395715.1"/>
    </source>
</evidence>
<evidence type="ECO:0000313" key="18">
    <source>
        <dbReference type="Proteomes" id="UP000507470"/>
    </source>
</evidence>
<dbReference type="CDD" id="cd00077">
    <property type="entry name" value="HDc"/>
    <property type="match status" value="1"/>
</dbReference>
<sequence length="592" mass="67985">MFRALKLSYNACRISTMIGKNRMVKGNDGSKGRRSKSNFSVGQSIKTGTLLGYVGYMSWSAVDVAEKLKEKGLEEAAEKLKAQNVTGDKLDMITEQRLKEYGLEKGGDRVKVLKFIRQMTTQHNKKIFNDPVHGHIEVHPLCVKIIDTPQFQRLRDLKQIGACYFVYPGASHNRFEHCIGVSHLAGKLTRQLQQEQPELDITNKDILCVEIAGLCHDLGHGPFSHLFDEKFIKAVKPELKWKHEEGSVMMFNYLIKKNDLEKEFKKYGLEERDMDFIVEQIAGPKNGTNGEWPYNGREKAKGYLYEVVANKRNGIDVDKWDYFARDCHGLGIPNPFDHNRFMKFARVIKFDDSLQICSRDKEAETLYSMFQIRVALHRRACQHRVSNSVQAMIVDALIAANETKLVPKKDGSLIKISDCITCPEAYTKLSDSIFHVILMSTDKKLAEARSILQRILQRKLYRCVGETSPKQTTDKTNVKELRKKIMTFILQKSDGKLKETDLYIDIVCLDYGAETENPIKHVNFYNKNNIDEAISINRDKVSLMLPNVFAEHIIRVYYKKTDNNISEKASSLFKKWCDSHDYQSQTRIPDDT</sequence>
<dbReference type="InterPro" id="IPR006674">
    <property type="entry name" value="HD_domain"/>
</dbReference>
<dbReference type="SUPFAM" id="SSF47769">
    <property type="entry name" value="SAM/Pointed domain"/>
    <property type="match status" value="1"/>
</dbReference>
<evidence type="ECO:0000256" key="5">
    <source>
        <dbReference type="ARBA" id="ARBA00022533"/>
    </source>
</evidence>
<reference evidence="17 18" key="1">
    <citation type="submission" date="2020-06" db="EMBL/GenBank/DDBJ databases">
        <authorList>
            <person name="Li R."/>
            <person name="Bekaert M."/>
        </authorList>
    </citation>
    <scope>NUCLEOTIDE SEQUENCE [LARGE SCALE GENOMIC DNA]</scope>
    <source>
        <strain evidence="18">wild</strain>
    </source>
</reference>
<dbReference type="SMART" id="SM00454">
    <property type="entry name" value="SAM"/>
    <property type="match status" value="1"/>
</dbReference>
<comment type="catalytic activity">
    <reaction evidence="11">
        <text>dCTP + H2O = 2'-deoxycytidine + triphosphate + H(+)</text>
        <dbReference type="Rhea" id="RHEA:80083"/>
        <dbReference type="ChEBI" id="CHEBI:15377"/>
        <dbReference type="ChEBI" id="CHEBI:15378"/>
        <dbReference type="ChEBI" id="CHEBI:15698"/>
        <dbReference type="ChEBI" id="CHEBI:18036"/>
        <dbReference type="ChEBI" id="CHEBI:61481"/>
    </reaction>
    <physiologicalReaction direction="left-to-right" evidence="11">
        <dbReference type="Rhea" id="RHEA:80084"/>
    </physiologicalReaction>
</comment>
<keyword evidence="10" id="KW-0234">DNA repair</keyword>
<dbReference type="EMBL" id="CACVKT020005563">
    <property type="protein sequence ID" value="CAC5395715.1"/>
    <property type="molecule type" value="Genomic_DNA"/>
</dbReference>
<dbReference type="GO" id="GO:0006203">
    <property type="term" value="P:dGTP catabolic process"/>
    <property type="evidence" value="ECO:0007669"/>
    <property type="project" value="TreeGrafter"/>
</dbReference>
<evidence type="ECO:0000256" key="8">
    <source>
        <dbReference type="ARBA" id="ARBA00023118"/>
    </source>
</evidence>
<evidence type="ECO:0000256" key="2">
    <source>
        <dbReference type="ARBA" id="ARBA00005776"/>
    </source>
</evidence>
<evidence type="ECO:0000256" key="6">
    <source>
        <dbReference type="ARBA" id="ARBA00022705"/>
    </source>
</evidence>
<feature type="domain" description="SAM" evidence="16">
    <location>
        <begin position="59"/>
        <end position="122"/>
    </location>
</feature>
<dbReference type="GO" id="GO:0008832">
    <property type="term" value="F:dGTPase activity"/>
    <property type="evidence" value="ECO:0007669"/>
    <property type="project" value="TreeGrafter"/>
</dbReference>
<comment type="subcellular location">
    <subcellularLocation>
        <location evidence="1">Chromosome</location>
    </subcellularLocation>
</comment>
<evidence type="ECO:0000256" key="15">
    <source>
        <dbReference type="ARBA" id="ARBA00049451"/>
    </source>
</evidence>
<dbReference type="GO" id="GO:0005634">
    <property type="term" value="C:nucleus"/>
    <property type="evidence" value="ECO:0007669"/>
    <property type="project" value="TreeGrafter"/>
</dbReference>
<keyword evidence="7" id="KW-0227">DNA damage</keyword>
<comment type="catalytic activity">
    <reaction evidence="12">
        <text>dATP + H2O = 2'-deoxyadenosine + triphosphate + H(+)</text>
        <dbReference type="Rhea" id="RHEA:67648"/>
        <dbReference type="ChEBI" id="CHEBI:15377"/>
        <dbReference type="ChEBI" id="CHEBI:15378"/>
        <dbReference type="ChEBI" id="CHEBI:17256"/>
        <dbReference type="ChEBI" id="CHEBI:18036"/>
        <dbReference type="ChEBI" id="CHEBI:61404"/>
    </reaction>
    <physiologicalReaction direction="left-to-right" evidence="12">
        <dbReference type="Rhea" id="RHEA:67649"/>
    </physiologicalReaction>
</comment>
<dbReference type="GO" id="GO:0051607">
    <property type="term" value="P:defense response to virus"/>
    <property type="evidence" value="ECO:0007669"/>
    <property type="project" value="UniProtKB-KW"/>
</dbReference>
<evidence type="ECO:0000256" key="7">
    <source>
        <dbReference type="ARBA" id="ARBA00022763"/>
    </source>
</evidence>
<dbReference type="PROSITE" id="PS50105">
    <property type="entry name" value="SAM_DOMAIN"/>
    <property type="match status" value="1"/>
</dbReference>
<keyword evidence="8" id="KW-0051">Antiviral defense</keyword>
<name>A0A6J8CI23_MYTCO</name>
<evidence type="ECO:0000256" key="11">
    <source>
        <dbReference type="ARBA" id="ARBA00047701"/>
    </source>
</evidence>
<dbReference type="SUPFAM" id="SSF109604">
    <property type="entry name" value="HD-domain/PDEase-like"/>
    <property type="match status" value="1"/>
</dbReference>
<evidence type="ECO:0000256" key="4">
    <source>
        <dbReference type="ARBA" id="ARBA00022454"/>
    </source>
</evidence>
<dbReference type="GO" id="GO:0006260">
    <property type="term" value="P:DNA replication"/>
    <property type="evidence" value="ECO:0007669"/>
    <property type="project" value="UniProtKB-KW"/>
</dbReference>
<dbReference type="OrthoDB" id="9991235at2759"/>
<evidence type="ECO:0000256" key="10">
    <source>
        <dbReference type="ARBA" id="ARBA00023204"/>
    </source>
</evidence>
<dbReference type="AlphaFoldDB" id="A0A6J8CI23"/>
<dbReference type="PANTHER" id="PTHR11373">
    <property type="entry name" value="DEOXYNUCLEOSIDE TRIPHOSPHATE TRIPHOSPHOHYDROLASE"/>
    <property type="match status" value="1"/>
</dbReference>
<dbReference type="Gene3D" id="1.10.150.50">
    <property type="entry name" value="Transcription Factor, Ets-1"/>
    <property type="match status" value="1"/>
</dbReference>
<keyword evidence="9" id="KW-0547">Nucleotide-binding</keyword>
<dbReference type="InterPro" id="IPR003607">
    <property type="entry name" value="HD/PDEase_dom"/>
</dbReference>
<dbReference type="FunFam" id="1.10.3210.10:FF:000030">
    <property type="entry name" value="Deoxynucleoside triphosphate triphosphohydrolase SAMHD1 homolog"/>
    <property type="match status" value="1"/>
</dbReference>
<proteinExistence type="inferred from homology"/>
<keyword evidence="4" id="KW-0158">Chromosome</keyword>
<keyword evidence="18" id="KW-1185">Reference proteome</keyword>
<dbReference type="SMART" id="SM00471">
    <property type="entry name" value="HDc"/>
    <property type="match status" value="1"/>
</dbReference>
<evidence type="ECO:0000256" key="1">
    <source>
        <dbReference type="ARBA" id="ARBA00004286"/>
    </source>
</evidence>
<dbReference type="Gene3D" id="3.30.70.2760">
    <property type="match status" value="1"/>
</dbReference>
<keyword evidence="17" id="KW-0378">Hydrolase</keyword>
<dbReference type="Gene3D" id="1.10.3210.10">
    <property type="entry name" value="Hypothetical protein af1432"/>
    <property type="match status" value="1"/>
</dbReference>
<gene>
    <name evidence="17" type="ORF">MCOR_30353</name>
</gene>
<evidence type="ECO:0000259" key="16">
    <source>
        <dbReference type="PROSITE" id="PS50105"/>
    </source>
</evidence>
<keyword evidence="9" id="KW-0342">GTP-binding</keyword>
<evidence type="ECO:0000256" key="12">
    <source>
        <dbReference type="ARBA" id="ARBA00047812"/>
    </source>
</evidence>
<accession>A0A6J8CI23</accession>
<dbReference type="GO" id="GO:0005525">
    <property type="term" value="F:GTP binding"/>
    <property type="evidence" value="ECO:0007669"/>
    <property type="project" value="UniProtKB-KW"/>
</dbReference>
<dbReference type="GO" id="GO:0005694">
    <property type="term" value="C:chromosome"/>
    <property type="evidence" value="ECO:0007669"/>
    <property type="project" value="UniProtKB-SubCell"/>
</dbReference>